<feature type="compositionally biased region" description="Low complexity" evidence="1">
    <location>
        <begin position="70"/>
        <end position="93"/>
    </location>
</feature>
<dbReference type="Proteomes" id="UP000028582">
    <property type="component" value="Unassembled WGS sequence"/>
</dbReference>
<protein>
    <submittedName>
        <fullName evidence="2">Uncharacterized protein</fullName>
    </submittedName>
</protein>
<feature type="region of interest" description="Disordered" evidence="1">
    <location>
        <begin position="1"/>
        <end position="119"/>
    </location>
</feature>
<evidence type="ECO:0000313" key="2">
    <source>
        <dbReference type="EMBL" id="ETO84267.1"/>
    </source>
</evidence>
<evidence type="ECO:0000313" key="3">
    <source>
        <dbReference type="Proteomes" id="UP000028582"/>
    </source>
</evidence>
<dbReference type="EMBL" id="ANJA01000342">
    <property type="protein sequence ID" value="ETO84267.1"/>
    <property type="molecule type" value="Genomic_DNA"/>
</dbReference>
<dbReference type="AlphaFoldDB" id="A0A081AZF6"/>
<gene>
    <name evidence="2" type="ORF">F444_01817</name>
</gene>
<evidence type="ECO:0000256" key="1">
    <source>
        <dbReference type="SAM" id="MobiDB-lite"/>
    </source>
</evidence>
<reference evidence="2 3" key="1">
    <citation type="submission" date="2013-11" db="EMBL/GenBank/DDBJ databases">
        <title>The Genome Sequence of Phytophthora parasitica P1976.</title>
        <authorList>
            <consortium name="The Broad Institute Genomics Platform"/>
            <person name="Russ C."/>
            <person name="Tyler B."/>
            <person name="Panabieres F."/>
            <person name="Shan W."/>
            <person name="Tripathy S."/>
            <person name="Grunwald N."/>
            <person name="Machado M."/>
            <person name="Johnson C.S."/>
            <person name="Walker B."/>
            <person name="Young S."/>
            <person name="Zeng Q."/>
            <person name="Gargeya S."/>
            <person name="Fitzgerald M."/>
            <person name="Haas B."/>
            <person name="Abouelleil A."/>
            <person name="Allen A.W."/>
            <person name="Alvarado L."/>
            <person name="Arachchi H.M."/>
            <person name="Berlin A.M."/>
            <person name="Chapman S.B."/>
            <person name="Gainer-Dewar J."/>
            <person name="Goldberg J."/>
            <person name="Griggs A."/>
            <person name="Gujja S."/>
            <person name="Hansen M."/>
            <person name="Howarth C."/>
            <person name="Imamovic A."/>
            <person name="Ireland A."/>
            <person name="Larimer J."/>
            <person name="McCowan C."/>
            <person name="Murphy C."/>
            <person name="Pearson M."/>
            <person name="Poon T.W."/>
            <person name="Priest M."/>
            <person name="Roberts A."/>
            <person name="Saif S."/>
            <person name="Shea T."/>
            <person name="Sisk P."/>
            <person name="Sykes S."/>
            <person name="Wortman J."/>
            <person name="Nusbaum C."/>
            <person name="Birren B."/>
        </authorList>
    </citation>
    <scope>NUCLEOTIDE SEQUENCE [LARGE SCALE GENOMIC DNA]</scope>
    <source>
        <strain evidence="2 3">P1976</strain>
    </source>
</reference>
<feature type="compositionally biased region" description="Low complexity" evidence="1">
    <location>
        <begin position="24"/>
        <end position="48"/>
    </location>
</feature>
<organism evidence="2 3">
    <name type="scientific">Phytophthora nicotianae P1976</name>
    <dbReference type="NCBI Taxonomy" id="1317066"/>
    <lineage>
        <taxon>Eukaryota</taxon>
        <taxon>Sar</taxon>
        <taxon>Stramenopiles</taxon>
        <taxon>Oomycota</taxon>
        <taxon>Peronosporomycetes</taxon>
        <taxon>Peronosporales</taxon>
        <taxon>Peronosporaceae</taxon>
        <taxon>Phytophthora</taxon>
    </lineage>
</organism>
<comment type="caution">
    <text evidence="2">The sequence shown here is derived from an EMBL/GenBank/DDBJ whole genome shotgun (WGS) entry which is preliminary data.</text>
</comment>
<proteinExistence type="predicted"/>
<accession>A0A081AZF6</accession>
<name>A0A081AZF6_PHYNI</name>
<sequence>MTSARPDGTPGTTLRSQLWRGHAPRASPYRPPSRASFDPLQEDPLLLPDHPPTREEVATLVPRQPSLSGTDPAAVPAQAAPAVTAPVPGTEAPGAPGARETSGLVDDSVGATGSNSVSENHVATGVTEDAASATPAAAAPPDNRYQLLVRPIVKTFINQRDSSAETLRDAVFTGRSFNAIMEAVWEMAKLVQFKVKKRVVDSTKSRQEWNQWLVATRGTAVTLMIYEYGMAIASAKDRDEFMKACILPEETDRAGAATESSVRDVVAALRQKWGTAFMAASVVWSMWANDIIRNGDHSTWITDIADPPPRYVANLLSPAESRLEEHLSGLLRRLLVSAVRFVDEQEQRLAAREAVIEGVLRDMVPPSPSQIIDPLPRIENVKDTEHAE</sequence>